<dbReference type="Proteomes" id="UP001517376">
    <property type="component" value="Unassembled WGS sequence"/>
</dbReference>
<accession>A0ABW9Y7Z7</accession>
<protein>
    <submittedName>
        <fullName evidence="1">Uncharacterized protein</fullName>
    </submittedName>
</protein>
<evidence type="ECO:0000313" key="2">
    <source>
        <dbReference type="Proteomes" id="UP001517376"/>
    </source>
</evidence>
<dbReference type="RefSeq" id="WP_161767699.1">
    <property type="nucleotide sequence ID" value="NZ_JAAATW010000003.1"/>
</dbReference>
<evidence type="ECO:0000313" key="1">
    <source>
        <dbReference type="EMBL" id="NBE08648.1"/>
    </source>
</evidence>
<keyword evidence="2" id="KW-1185">Reference proteome</keyword>
<comment type="caution">
    <text evidence="1">The sequence shown here is derived from an EMBL/GenBank/DDBJ whole genome shotgun (WGS) entry which is preliminary data.</text>
</comment>
<reference evidence="2" key="1">
    <citation type="submission" date="2020-01" db="EMBL/GenBank/DDBJ databases">
        <title>Sphingomonas sp. strain CSW-10.</title>
        <authorList>
            <person name="Chen W.-M."/>
        </authorList>
    </citation>
    <scope>NUCLEOTIDE SEQUENCE [LARGE SCALE GENOMIC DNA]</scope>
    <source>
        <strain evidence="2">CCP-1</strain>
    </source>
</reference>
<gene>
    <name evidence="1" type="ORF">GU920_13990</name>
</gene>
<name>A0ABW9Y7Z7_9RHOB</name>
<proteinExistence type="predicted"/>
<sequence>MARQNRVWPTGEIVAHPARGLFMGNRGCLHDGAGTLGAARWRHRAWITCALAFKGRRRALMAPGRYTELFFLDEAVACAAGHRPCAECRRAAWQGFAAAWASVFGAMRAAEIDRALHAARLEGRSQRRHMAEAATLPEGTMALIGGAAHLIRQGQALRWGPEGYGAPTPLPRGPVTVLTPEPVIAVLRAGWRPVLHPSAGVAAP</sequence>
<organism evidence="1 2">
    <name type="scientific">Paragemmobacter ruber</name>
    <dbReference type="NCBI Taxonomy" id="1985673"/>
    <lineage>
        <taxon>Bacteria</taxon>
        <taxon>Pseudomonadati</taxon>
        <taxon>Pseudomonadota</taxon>
        <taxon>Alphaproteobacteria</taxon>
        <taxon>Rhodobacterales</taxon>
        <taxon>Paracoccaceae</taxon>
        <taxon>Paragemmobacter</taxon>
    </lineage>
</organism>
<dbReference type="EMBL" id="JAAATW010000003">
    <property type="protein sequence ID" value="NBE08648.1"/>
    <property type="molecule type" value="Genomic_DNA"/>
</dbReference>